<protein>
    <submittedName>
        <fullName evidence="2">Uncharacterized protein</fullName>
    </submittedName>
</protein>
<evidence type="ECO:0000313" key="3">
    <source>
        <dbReference type="Proteomes" id="UP000298327"/>
    </source>
</evidence>
<feature type="region of interest" description="Disordered" evidence="1">
    <location>
        <begin position="1"/>
        <end position="24"/>
    </location>
</feature>
<reference evidence="2 3" key="1">
    <citation type="submission" date="2019-02" db="EMBL/GenBank/DDBJ databases">
        <title>Genome sequencing of the rare red list fungi Dentipellis fragilis.</title>
        <authorList>
            <person name="Buettner E."/>
            <person name="Kellner H."/>
        </authorList>
    </citation>
    <scope>NUCLEOTIDE SEQUENCE [LARGE SCALE GENOMIC DNA]</scope>
    <source>
        <strain evidence="2 3">DSM 105465</strain>
    </source>
</reference>
<comment type="caution">
    <text evidence="2">The sequence shown here is derived from an EMBL/GenBank/DDBJ whole genome shotgun (WGS) entry which is preliminary data.</text>
</comment>
<accession>A0A4Y9Z805</accession>
<evidence type="ECO:0000256" key="1">
    <source>
        <dbReference type="SAM" id="MobiDB-lite"/>
    </source>
</evidence>
<gene>
    <name evidence="2" type="ORF">EVG20_g3138</name>
</gene>
<feature type="compositionally biased region" description="Pro residues" evidence="1">
    <location>
        <begin position="115"/>
        <end position="124"/>
    </location>
</feature>
<dbReference type="STRING" id="205917.A0A4Y9Z805"/>
<dbReference type="EMBL" id="SEOQ01000136">
    <property type="protein sequence ID" value="TFY69499.1"/>
    <property type="molecule type" value="Genomic_DNA"/>
</dbReference>
<dbReference type="OrthoDB" id="5531344at2759"/>
<sequence>MTEGPPPSDAGPSGHAVNPTFPLPRVSNFINAASGQGYPYYNYQATWANPAWQQNAYQYGAQYQQPFPQGNPFPTPQYQPYISQPQTPAPTPSQTQTQPVKIESISVPESKPKPRTPSPPPPELPRYWDAAVKTFLASAGLTQALKGFEADMLVMSAEWEQKEVPLALEQLARCLSKLLGETDVSHDSEPERPFEQRKLDYMHLENGATPRSQTSVRAILLVTDFLALICVLLRCRKVNKSISLFLARNRARNDASNRNEFLIARKRRRIEQLSDGDATPAEESASCARTDAKTIDRDVMMKFDIARNEEGPLRRTIKTEDEDTKSGITANGAPLPEAETADRATAQRHPGLDHRLRNIETHVAVRYVPSPPVSLVHRIKFIEDHIVNLEREYPPWAALHFNQPRRGVRTISSLIYPNVYILFNSGLRPLVLPPSLSHPTSRLLPLHQPLNRWMITANPHLPCHLPLAAADVSTLGKAVTDAKGKARQMKSSLHRAVMERLEVQRAMSDLRGENASS</sequence>
<keyword evidence="3" id="KW-1185">Reference proteome</keyword>
<feature type="region of interest" description="Disordered" evidence="1">
    <location>
        <begin position="316"/>
        <end position="339"/>
    </location>
</feature>
<dbReference type="Proteomes" id="UP000298327">
    <property type="component" value="Unassembled WGS sequence"/>
</dbReference>
<organism evidence="2 3">
    <name type="scientific">Dentipellis fragilis</name>
    <dbReference type="NCBI Taxonomy" id="205917"/>
    <lineage>
        <taxon>Eukaryota</taxon>
        <taxon>Fungi</taxon>
        <taxon>Dikarya</taxon>
        <taxon>Basidiomycota</taxon>
        <taxon>Agaricomycotina</taxon>
        <taxon>Agaricomycetes</taxon>
        <taxon>Russulales</taxon>
        <taxon>Hericiaceae</taxon>
        <taxon>Dentipellis</taxon>
    </lineage>
</organism>
<name>A0A4Y9Z805_9AGAM</name>
<dbReference type="AlphaFoldDB" id="A0A4Y9Z805"/>
<feature type="region of interest" description="Disordered" evidence="1">
    <location>
        <begin position="63"/>
        <end position="125"/>
    </location>
</feature>
<proteinExistence type="predicted"/>
<evidence type="ECO:0000313" key="2">
    <source>
        <dbReference type="EMBL" id="TFY69499.1"/>
    </source>
</evidence>